<organism evidence="2">
    <name type="scientific">marine sediment metagenome</name>
    <dbReference type="NCBI Taxonomy" id="412755"/>
    <lineage>
        <taxon>unclassified sequences</taxon>
        <taxon>metagenomes</taxon>
        <taxon>ecological metagenomes</taxon>
    </lineage>
</organism>
<keyword evidence="1" id="KW-0472">Membrane</keyword>
<dbReference type="EMBL" id="LAZR01048380">
    <property type="protein sequence ID" value="KKK92066.1"/>
    <property type="molecule type" value="Genomic_DNA"/>
</dbReference>
<feature type="non-terminal residue" evidence="2">
    <location>
        <position position="68"/>
    </location>
</feature>
<dbReference type="Pfam" id="PF13803">
    <property type="entry name" value="DUF4184"/>
    <property type="match status" value="1"/>
</dbReference>
<sequence>MPITPLHYPLAWGLSKIDKRLILPGLIVGSFIPDIEVPILFIFFSGVLPDHLVLHSLVGAITIGTIIS</sequence>
<accession>A0A0F9C5Y1</accession>
<comment type="caution">
    <text evidence="2">The sequence shown here is derived from an EMBL/GenBank/DDBJ whole genome shotgun (WGS) entry which is preliminary data.</text>
</comment>
<dbReference type="InterPro" id="IPR025238">
    <property type="entry name" value="DUF4184"/>
</dbReference>
<evidence type="ECO:0000313" key="2">
    <source>
        <dbReference type="EMBL" id="KKK92066.1"/>
    </source>
</evidence>
<keyword evidence="1" id="KW-1133">Transmembrane helix</keyword>
<gene>
    <name evidence="2" type="ORF">LCGC14_2706670</name>
</gene>
<dbReference type="AlphaFoldDB" id="A0A0F9C5Y1"/>
<keyword evidence="1" id="KW-0812">Transmembrane</keyword>
<feature type="transmembrane region" description="Helical" evidence="1">
    <location>
        <begin position="21"/>
        <end position="45"/>
    </location>
</feature>
<evidence type="ECO:0000256" key="1">
    <source>
        <dbReference type="SAM" id="Phobius"/>
    </source>
</evidence>
<evidence type="ECO:0008006" key="3">
    <source>
        <dbReference type="Google" id="ProtNLM"/>
    </source>
</evidence>
<reference evidence="2" key="1">
    <citation type="journal article" date="2015" name="Nature">
        <title>Complex archaea that bridge the gap between prokaryotes and eukaryotes.</title>
        <authorList>
            <person name="Spang A."/>
            <person name="Saw J.H."/>
            <person name="Jorgensen S.L."/>
            <person name="Zaremba-Niedzwiedzka K."/>
            <person name="Martijn J."/>
            <person name="Lind A.E."/>
            <person name="van Eijk R."/>
            <person name="Schleper C."/>
            <person name="Guy L."/>
            <person name="Ettema T.J."/>
        </authorList>
    </citation>
    <scope>NUCLEOTIDE SEQUENCE</scope>
</reference>
<proteinExistence type="predicted"/>
<protein>
    <recommendedName>
        <fullName evidence="3">DUF4184 domain-containing protein</fullName>
    </recommendedName>
</protein>
<name>A0A0F9C5Y1_9ZZZZ</name>